<dbReference type="AlphaFoldDB" id="A0A917ERC4"/>
<evidence type="ECO:0000256" key="2">
    <source>
        <dbReference type="ARBA" id="ARBA00012438"/>
    </source>
</evidence>
<evidence type="ECO:0000313" key="13">
    <source>
        <dbReference type="Proteomes" id="UP000605259"/>
    </source>
</evidence>
<keyword evidence="3" id="KW-0597">Phosphoprotein</keyword>
<evidence type="ECO:0000256" key="5">
    <source>
        <dbReference type="ARBA" id="ARBA00022741"/>
    </source>
</evidence>
<feature type="transmembrane region" description="Helical" evidence="9">
    <location>
        <begin position="7"/>
        <end position="24"/>
    </location>
</feature>
<dbReference type="SUPFAM" id="SSF55874">
    <property type="entry name" value="ATPase domain of HSP90 chaperone/DNA topoisomerase II/histidine kinase"/>
    <property type="match status" value="1"/>
</dbReference>
<feature type="domain" description="Histidine kinase/HSP90-like ATPase" evidence="10">
    <location>
        <begin position="187"/>
        <end position="268"/>
    </location>
</feature>
<comment type="catalytic activity">
    <reaction evidence="1">
        <text>ATP + protein L-histidine = ADP + protein N-phospho-L-histidine.</text>
        <dbReference type="EC" id="2.7.13.3"/>
    </reaction>
</comment>
<dbReference type="CDD" id="cd16917">
    <property type="entry name" value="HATPase_UhpB-NarQ-NarX-like"/>
    <property type="match status" value="1"/>
</dbReference>
<dbReference type="InterPro" id="IPR011712">
    <property type="entry name" value="Sig_transdc_His_kin_sub3_dim/P"/>
</dbReference>
<evidence type="ECO:0000256" key="9">
    <source>
        <dbReference type="SAM" id="Phobius"/>
    </source>
</evidence>
<keyword evidence="6" id="KW-0418">Kinase</keyword>
<keyword evidence="4" id="KW-0808">Transferase</keyword>
<protein>
    <recommendedName>
        <fullName evidence="2">histidine kinase</fullName>
        <ecNumber evidence="2">2.7.13.3</ecNumber>
    </recommendedName>
</protein>
<accession>A0A917ERC4</accession>
<keyword evidence="9" id="KW-0812">Transmembrane</keyword>
<dbReference type="EMBL" id="BMFK01000001">
    <property type="protein sequence ID" value="GGE69772.1"/>
    <property type="molecule type" value="Genomic_DNA"/>
</dbReference>
<proteinExistence type="predicted"/>
<keyword evidence="13" id="KW-1185">Reference proteome</keyword>
<dbReference type="Gene3D" id="1.20.5.1930">
    <property type="match status" value="1"/>
</dbReference>
<dbReference type="InterPro" id="IPR003594">
    <property type="entry name" value="HATPase_dom"/>
</dbReference>
<dbReference type="InterPro" id="IPR036890">
    <property type="entry name" value="HATPase_C_sf"/>
</dbReference>
<feature type="domain" description="Signal transduction histidine kinase subgroup 3 dimerisation and phosphoacceptor" evidence="11">
    <location>
        <begin position="80"/>
        <end position="142"/>
    </location>
</feature>
<sequence length="272" mass="31718">MTDKQIKALILLIPPFAIGMWEYVRHEFLLPYLSMDLGNVLSPFIVFFVTVFPLLKLFRHMERSQEELKQERALKSSLEERENIARELHDGIAQSLFLLSVKMNKLKKELNLQDHEHYQKMVQTLQHVHEDVRQSIKNLRETPSPQPFSLISSLQEFIDKVKYESDITVHFDWTIQEELISPKEKVTLFACIKEAITNAMKHANCKQLWIQSVKTEHGWQCIVQDDGVGFPMHTPQKGYGLEIMKDRTAKMNWNLYIKQANAGTIVQVEKVG</sequence>
<reference evidence="12" key="2">
    <citation type="submission" date="2020-09" db="EMBL/GenBank/DDBJ databases">
        <authorList>
            <person name="Sun Q."/>
            <person name="Zhou Y."/>
        </authorList>
    </citation>
    <scope>NUCLEOTIDE SEQUENCE</scope>
    <source>
        <strain evidence="12">CGMCC 1.12698</strain>
    </source>
</reference>
<evidence type="ECO:0000259" key="10">
    <source>
        <dbReference type="Pfam" id="PF02518"/>
    </source>
</evidence>
<dbReference type="InterPro" id="IPR050482">
    <property type="entry name" value="Sensor_HK_TwoCompSys"/>
</dbReference>
<evidence type="ECO:0000313" key="12">
    <source>
        <dbReference type="EMBL" id="GGE69772.1"/>
    </source>
</evidence>
<keyword evidence="5" id="KW-0547">Nucleotide-binding</keyword>
<dbReference type="Proteomes" id="UP000605259">
    <property type="component" value="Unassembled WGS sequence"/>
</dbReference>
<feature type="transmembrane region" description="Helical" evidence="9">
    <location>
        <begin position="40"/>
        <end position="58"/>
    </location>
</feature>
<keyword evidence="9" id="KW-1133">Transmembrane helix</keyword>
<evidence type="ECO:0000256" key="8">
    <source>
        <dbReference type="ARBA" id="ARBA00023012"/>
    </source>
</evidence>
<dbReference type="Gene3D" id="3.30.565.10">
    <property type="entry name" value="Histidine kinase-like ATPase, C-terminal domain"/>
    <property type="match status" value="1"/>
</dbReference>
<dbReference type="RefSeq" id="WP_188388196.1">
    <property type="nucleotide sequence ID" value="NZ_BMFK01000001.1"/>
</dbReference>
<dbReference type="GO" id="GO:0005524">
    <property type="term" value="F:ATP binding"/>
    <property type="evidence" value="ECO:0007669"/>
    <property type="project" value="UniProtKB-KW"/>
</dbReference>
<keyword evidence="7" id="KW-0067">ATP-binding</keyword>
<dbReference type="EC" id="2.7.13.3" evidence="2"/>
<keyword evidence="8" id="KW-0902">Two-component regulatory system</keyword>
<dbReference type="PANTHER" id="PTHR24421">
    <property type="entry name" value="NITRATE/NITRITE SENSOR PROTEIN NARX-RELATED"/>
    <property type="match status" value="1"/>
</dbReference>
<dbReference type="Pfam" id="PF07730">
    <property type="entry name" value="HisKA_3"/>
    <property type="match status" value="1"/>
</dbReference>
<evidence type="ECO:0000256" key="6">
    <source>
        <dbReference type="ARBA" id="ARBA00022777"/>
    </source>
</evidence>
<evidence type="ECO:0000259" key="11">
    <source>
        <dbReference type="Pfam" id="PF07730"/>
    </source>
</evidence>
<organism evidence="12 13">
    <name type="scientific">Priestia taiwanensis</name>
    <dbReference type="NCBI Taxonomy" id="1347902"/>
    <lineage>
        <taxon>Bacteria</taxon>
        <taxon>Bacillati</taxon>
        <taxon>Bacillota</taxon>
        <taxon>Bacilli</taxon>
        <taxon>Bacillales</taxon>
        <taxon>Bacillaceae</taxon>
        <taxon>Priestia</taxon>
    </lineage>
</organism>
<evidence type="ECO:0000256" key="7">
    <source>
        <dbReference type="ARBA" id="ARBA00022840"/>
    </source>
</evidence>
<keyword evidence="9" id="KW-0472">Membrane</keyword>
<name>A0A917ERC4_9BACI</name>
<dbReference type="GO" id="GO:0000155">
    <property type="term" value="F:phosphorelay sensor kinase activity"/>
    <property type="evidence" value="ECO:0007669"/>
    <property type="project" value="InterPro"/>
</dbReference>
<evidence type="ECO:0000256" key="1">
    <source>
        <dbReference type="ARBA" id="ARBA00000085"/>
    </source>
</evidence>
<dbReference type="GO" id="GO:0046983">
    <property type="term" value="F:protein dimerization activity"/>
    <property type="evidence" value="ECO:0007669"/>
    <property type="project" value="InterPro"/>
</dbReference>
<dbReference type="Pfam" id="PF02518">
    <property type="entry name" value="HATPase_c"/>
    <property type="match status" value="1"/>
</dbReference>
<evidence type="ECO:0000256" key="3">
    <source>
        <dbReference type="ARBA" id="ARBA00022553"/>
    </source>
</evidence>
<gene>
    <name evidence="12" type="ORF">GCM10007140_19750</name>
</gene>
<reference evidence="12" key="1">
    <citation type="journal article" date="2014" name="Int. J. Syst. Evol. Microbiol.">
        <title>Complete genome sequence of Corynebacterium casei LMG S-19264T (=DSM 44701T), isolated from a smear-ripened cheese.</title>
        <authorList>
            <consortium name="US DOE Joint Genome Institute (JGI-PGF)"/>
            <person name="Walter F."/>
            <person name="Albersmeier A."/>
            <person name="Kalinowski J."/>
            <person name="Ruckert C."/>
        </authorList>
    </citation>
    <scope>NUCLEOTIDE SEQUENCE</scope>
    <source>
        <strain evidence="12">CGMCC 1.12698</strain>
    </source>
</reference>
<dbReference type="PANTHER" id="PTHR24421:SF10">
    <property type="entry name" value="NITRATE_NITRITE SENSOR PROTEIN NARQ"/>
    <property type="match status" value="1"/>
</dbReference>
<dbReference type="GO" id="GO:0016020">
    <property type="term" value="C:membrane"/>
    <property type="evidence" value="ECO:0007669"/>
    <property type="project" value="InterPro"/>
</dbReference>
<comment type="caution">
    <text evidence="12">The sequence shown here is derived from an EMBL/GenBank/DDBJ whole genome shotgun (WGS) entry which is preliminary data.</text>
</comment>
<evidence type="ECO:0000256" key="4">
    <source>
        <dbReference type="ARBA" id="ARBA00022679"/>
    </source>
</evidence>